<evidence type="ECO:0000313" key="3">
    <source>
        <dbReference type="EMBL" id="MCT7376632.1"/>
    </source>
</evidence>
<dbReference type="PANTHER" id="PTHR42912">
    <property type="entry name" value="METHYLTRANSFERASE"/>
    <property type="match status" value="1"/>
</dbReference>
<dbReference type="SUPFAM" id="SSF53335">
    <property type="entry name" value="S-adenosyl-L-methionine-dependent methyltransferases"/>
    <property type="match status" value="1"/>
</dbReference>
<dbReference type="Pfam" id="PF13649">
    <property type="entry name" value="Methyltransf_25"/>
    <property type="match status" value="1"/>
</dbReference>
<evidence type="ECO:0000313" key="4">
    <source>
        <dbReference type="Proteomes" id="UP001320831"/>
    </source>
</evidence>
<keyword evidence="4" id="KW-1185">Reference proteome</keyword>
<feature type="domain" description="Methyltransferase" evidence="2">
    <location>
        <begin position="63"/>
        <end position="160"/>
    </location>
</feature>
<dbReference type="RefSeq" id="WP_260904745.1">
    <property type="nucleotide sequence ID" value="NZ_JAOCZP010000005.1"/>
</dbReference>
<dbReference type="InterPro" id="IPR029063">
    <property type="entry name" value="SAM-dependent_MTases_sf"/>
</dbReference>
<protein>
    <submittedName>
        <fullName evidence="3">Methyltransferase domain-containing protein</fullName>
    </submittedName>
</protein>
<feature type="region of interest" description="Disordered" evidence="1">
    <location>
        <begin position="1"/>
        <end position="20"/>
    </location>
</feature>
<dbReference type="InterPro" id="IPR041698">
    <property type="entry name" value="Methyltransf_25"/>
</dbReference>
<comment type="caution">
    <text evidence="3">The sequence shown here is derived from an EMBL/GenBank/DDBJ whole genome shotgun (WGS) entry which is preliminary data.</text>
</comment>
<evidence type="ECO:0000256" key="1">
    <source>
        <dbReference type="SAM" id="MobiDB-lite"/>
    </source>
</evidence>
<gene>
    <name evidence="3" type="ORF">N5A92_16485</name>
</gene>
<feature type="compositionally biased region" description="Basic and acidic residues" evidence="1">
    <location>
        <begin position="1"/>
        <end position="11"/>
    </location>
</feature>
<dbReference type="EMBL" id="JAOCZP010000005">
    <property type="protein sequence ID" value="MCT7376632.1"/>
    <property type="molecule type" value="Genomic_DNA"/>
</dbReference>
<dbReference type="InterPro" id="IPR050508">
    <property type="entry name" value="Methyltransf_Superfamily"/>
</dbReference>
<dbReference type="Gene3D" id="3.40.50.150">
    <property type="entry name" value="Vaccinia Virus protein VP39"/>
    <property type="match status" value="1"/>
</dbReference>
<sequence>MTDKSFGRDRPAMNAEAGRPGANRGINFPRLYDLLILLMTRGRDPAYRADLLDLAEVVPGQHVLDVGCGTGTQAIATYPHVQPGGSVTGVDISAKMLAVARRKARRAALDIAFHHADAACLPFDDEQFDTVTITTVIHMVPPSRRRLCLSEAWRVLRRSGRLLLIDYAGDPGERKGLVSKHGPHGRFDLYDLRGPLSEVGFEEITGGPIKWLELHFLRGTKM</sequence>
<keyword evidence="3" id="KW-0808">Transferase</keyword>
<proteinExistence type="predicted"/>
<reference evidence="3 4" key="1">
    <citation type="submission" date="2022-09" db="EMBL/GenBank/DDBJ databases">
        <title>Chelativorans salina sp. nov., a novel slightly halophilic bacterium isolated from a saline lake sediment enrichment.</title>
        <authorList>
            <person name="Gao L."/>
            <person name="Fang B.-Z."/>
            <person name="Li W.-J."/>
        </authorList>
    </citation>
    <scope>NUCLEOTIDE SEQUENCE [LARGE SCALE GENOMIC DNA]</scope>
    <source>
        <strain evidence="3 4">EGI FJ00035</strain>
    </source>
</reference>
<organism evidence="3 4">
    <name type="scientific">Chelativorans salis</name>
    <dbReference type="NCBI Taxonomy" id="2978478"/>
    <lineage>
        <taxon>Bacteria</taxon>
        <taxon>Pseudomonadati</taxon>
        <taxon>Pseudomonadota</taxon>
        <taxon>Alphaproteobacteria</taxon>
        <taxon>Hyphomicrobiales</taxon>
        <taxon>Phyllobacteriaceae</taxon>
        <taxon>Chelativorans</taxon>
    </lineage>
</organism>
<dbReference type="GO" id="GO:0008168">
    <property type="term" value="F:methyltransferase activity"/>
    <property type="evidence" value="ECO:0007669"/>
    <property type="project" value="UniProtKB-KW"/>
</dbReference>
<name>A0ABT2LS11_9HYPH</name>
<accession>A0ABT2LS11</accession>
<keyword evidence="3" id="KW-0489">Methyltransferase</keyword>
<dbReference type="CDD" id="cd02440">
    <property type="entry name" value="AdoMet_MTases"/>
    <property type="match status" value="1"/>
</dbReference>
<dbReference type="GO" id="GO:0032259">
    <property type="term" value="P:methylation"/>
    <property type="evidence" value="ECO:0007669"/>
    <property type="project" value="UniProtKB-KW"/>
</dbReference>
<evidence type="ECO:0000259" key="2">
    <source>
        <dbReference type="Pfam" id="PF13649"/>
    </source>
</evidence>
<dbReference type="Proteomes" id="UP001320831">
    <property type="component" value="Unassembled WGS sequence"/>
</dbReference>